<dbReference type="PIRSF" id="PIRSF035875">
    <property type="entry name" value="RNase_BN"/>
    <property type="match status" value="1"/>
</dbReference>
<dbReference type="PANTHER" id="PTHR30213:SF0">
    <property type="entry name" value="UPF0761 MEMBRANE PROTEIN YIHY"/>
    <property type="match status" value="1"/>
</dbReference>
<feature type="transmembrane region" description="Helical" evidence="6">
    <location>
        <begin position="210"/>
        <end position="227"/>
    </location>
</feature>
<organism evidence="7 8">
    <name type="scientific">Bacteriovorax antarcticus</name>
    <dbReference type="NCBI Taxonomy" id="3088717"/>
    <lineage>
        <taxon>Bacteria</taxon>
        <taxon>Pseudomonadati</taxon>
        <taxon>Bdellovibrionota</taxon>
        <taxon>Bacteriovoracia</taxon>
        <taxon>Bacteriovoracales</taxon>
        <taxon>Bacteriovoracaceae</taxon>
        <taxon>Bacteriovorax</taxon>
    </lineage>
</organism>
<gene>
    <name evidence="7" type="ORF">SHI21_12610</name>
</gene>
<keyword evidence="4 6" id="KW-1133">Transmembrane helix</keyword>
<dbReference type="RefSeq" id="WP_323576952.1">
    <property type="nucleotide sequence ID" value="NZ_JAYGJQ010000002.1"/>
</dbReference>
<feature type="transmembrane region" description="Helical" evidence="6">
    <location>
        <begin position="141"/>
        <end position="161"/>
    </location>
</feature>
<evidence type="ECO:0000313" key="8">
    <source>
        <dbReference type="Proteomes" id="UP001302274"/>
    </source>
</evidence>
<feature type="transmembrane region" description="Helical" evidence="6">
    <location>
        <begin position="239"/>
        <end position="261"/>
    </location>
</feature>
<feature type="transmembrane region" description="Helical" evidence="6">
    <location>
        <begin position="105"/>
        <end position="129"/>
    </location>
</feature>
<keyword evidence="5 6" id="KW-0472">Membrane</keyword>
<comment type="subcellular location">
    <subcellularLocation>
        <location evidence="1">Cell membrane</location>
        <topology evidence="1">Multi-pass membrane protein</topology>
    </subcellularLocation>
</comment>
<proteinExistence type="predicted"/>
<name>A0ABU5VVH2_9BACT</name>
<comment type="caution">
    <text evidence="7">The sequence shown here is derived from an EMBL/GenBank/DDBJ whole genome shotgun (WGS) entry which is preliminary data.</text>
</comment>
<feature type="transmembrane region" description="Helical" evidence="6">
    <location>
        <begin position="273"/>
        <end position="300"/>
    </location>
</feature>
<evidence type="ECO:0000256" key="3">
    <source>
        <dbReference type="ARBA" id="ARBA00022692"/>
    </source>
</evidence>
<keyword evidence="8" id="KW-1185">Reference proteome</keyword>
<evidence type="ECO:0000256" key="5">
    <source>
        <dbReference type="ARBA" id="ARBA00023136"/>
    </source>
</evidence>
<dbReference type="EMBL" id="JAYGJQ010000002">
    <property type="protein sequence ID" value="MEA9357058.1"/>
    <property type="molecule type" value="Genomic_DNA"/>
</dbReference>
<keyword evidence="2" id="KW-1003">Cell membrane</keyword>
<sequence>MKLFHDVVRNSKDGARNLYKGALLFHDKKGTTLASSATFYALITVVPFLLLIVRGIGYFLGNVNQTQKYLFILAGKFFPEVAPQLLITLQGMIKGPLFAGTQFTILNFFVLAVSAITFLNSIWMGIYFITEDKSILSWWRISKGFVIIGITLIMVLVLFLLPPLIIYVVKFIQTNVITQFFYENFDFLRPVLTFIKKINLRKSYWLKSNFLHVSILIIYFTVLYRWLFSWKILLKEAFVAALAFSMSVFVGKSLFWIYIYYVRTGLMRNYGDLYTSVVGVIWLFYLMCFFFYGACVCHVYRERREIAARKY</sequence>
<evidence type="ECO:0000256" key="6">
    <source>
        <dbReference type="SAM" id="Phobius"/>
    </source>
</evidence>
<feature type="transmembrane region" description="Helical" evidence="6">
    <location>
        <begin position="37"/>
        <end position="57"/>
    </location>
</feature>
<evidence type="ECO:0000256" key="1">
    <source>
        <dbReference type="ARBA" id="ARBA00004651"/>
    </source>
</evidence>
<evidence type="ECO:0000256" key="4">
    <source>
        <dbReference type="ARBA" id="ARBA00022989"/>
    </source>
</evidence>
<accession>A0ABU5VVH2</accession>
<protein>
    <submittedName>
        <fullName evidence="7">YhjD/YihY/BrkB family envelope integrity protein</fullName>
    </submittedName>
</protein>
<dbReference type="Proteomes" id="UP001302274">
    <property type="component" value="Unassembled WGS sequence"/>
</dbReference>
<keyword evidence="3 6" id="KW-0812">Transmembrane</keyword>
<evidence type="ECO:0000313" key="7">
    <source>
        <dbReference type="EMBL" id="MEA9357058.1"/>
    </source>
</evidence>
<dbReference type="InterPro" id="IPR017039">
    <property type="entry name" value="Virul_fac_BrkB"/>
</dbReference>
<evidence type="ECO:0000256" key="2">
    <source>
        <dbReference type="ARBA" id="ARBA00022475"/>
    </source>
</evidence>
<dbReference type="PANTHER" id="PTHR30213">
    <property type="entry name" value="INNER MEMBRANE PROTEIN YHJD"/>
    <property type="match status" value="1"/>
</dbReference>
<dbReference type="Pfam" id="PF03631">
    <property type="entry name" value="Virul_fac_BrkB"/>
    <property type="match status" value="1"/>
</dbReference>
<reference evidence="7 8" key="1">
    <citation type="submission" date="2023-11" db="EMBL/GenBank/DDBJ databases">
        <title>A Novel Polar Bacteriovorax (B. antarcticus) Isolated from the Biocrust in Antarctica.</title>
        <authorList>
            <person name="Mun W."/>
            <person name="Choi S.Y."/>
            <person name="Mitchell R.J."/>
        </authorList>
    </citation>
    <scope>NUCLEOTIDE SEQUENCE [LARGE SCALE GENOMIC DNA]</scope>
    <source>
        <strain evidence="7 8">PP10</strain>
    </source>
</reference>